<evidence type="ECO:0000313" key="3">
    <source>
        <dbReference type="Proteomes" id="UP000256572"/>
    </source>
</evidence>
<reference evidence="2 3" key="2">
    <citation type="submission" date="2018-08" db="EMBL/GenBank/DDBJ databases">
        <title>Acetobacter oryzifermentans sp. nov., isolated from Korea traditional vinegar and reclassification of Acetobacter pasteurianus subsp. ascendens (Henneberg 1898) as Acetobacter ascendens comb. nov.</title>
        <authorList>
            <person name="Cho G.Y."/>
            <person name="Lee S.H."/>
        </authorList>
    </citation>
    <scope>NUCLEOTIDE SEQUENCE [LARGE SCALE GENOMIC DNA]</scope>
    <source>
        <strain evidence="2 3">SH</strain>
    </source>
</reference>
<dbReference type="AlphaFoldDB" id="A0AAN1PFH1"/>
<dbReference type="InterPro" id="IPR018754">
    <property type="entry name" value="RovC-like_DNA-bd"/>
</dbReference>
<evidence type="ECO:0000259" key="1">
    <source>
        <dbReference type="Pfam" id="PF10074"/>
    </source>
</evidence>
<dbReference type="EMBL" id="CP023189">
    <property type="protein sequence ID" value="AXM99277.1"/>
    <property type="molecule type" value="Genomic_DNA"/>
</dbReference>
<feature type="domain" description="T6SS Transcription factor RovC-like DNA binding" evidence="1">
    <location>
        <begin position="101"/>
        <end position="206"/>
    </location>
</feature>
<protein>
    <submittedName>
        <fullName evidence="2">DUF2285 domain-containing protein</fullName>
    </submittedName>
</protein>
<accession>A0AAN1PFH1</accession>
<dbReference type="Pfam" id="PF10074">
    <property type="entry name" value="RovC_DNA-bd"/>
    <property type="match status" value="1"/>
</dbReference>
<name>A0AAN1PFH1_9PROT</name>
<organism evidence="2 3">
    <name type="scientific">Acetobacter pomorum</name>
    <dbReference type="NCBI Taxonomy" id="65959"/>
    <lineage>
        <taxon>Bacteria</taxon>
        <taxon>Pseudomonadati</taxon>
        <taxon>Pseudomonadota</taxon>
        <taxon>Alphaproteobacteria</taxon>
        <taxon>Acetobacterales</taxon>
        <taxon>Acetobacteraceae</taxon>
        <taxon>Acetobacter</taxon>
    </lineage>
</organism>
<reference evidence="2 3" key="1">
    <citation type="submission" date="2017-09" db="EMBL/GenBank/DDBJ databases">
        <authorList>
            <person name="Kim K.H."/>
            <person name="Chun B.H."/>
            <person name="Han G.S."/>
            <person name="Hyun S.G."/>
            <person name="Jeon C.O."/>
        </authorList>
    </citation>
    <scope>NUCLEOTIDE SEQUENCE [LARGE SCALE GENOMIC DNA]</scope>
    <source>
        <strain evidence="2 3">SH</strain>
    </source>
</reference>
<dbReference type="Proteomes" id="UP000256572">
    <property type="component" value="Chromosome"/>
</dbReference>
<proteinExistence type="predicted"/>
<gene>
    <name evidence="2" type="ORF">CJF59_00840</name>
</gene>
<evidence type="ECO:0000313" key="2">
    <source>
        <dbReference type="EMBL" id="AXM99277.1"/>
    </source>
</evidence>
<sequence>MPARNGRPSASAGGYVFPHNPEIPVTRVPVIWRPGVTSSVISVTRAVDGFVPPALPSWRSLGHPLFDQTDQLGRAIVVATPSATFSLSLHGEAAACPAVHIPVDPSYRRRSDEAARFCAHVLGYRLPARHPRRITPTRWRQLALRLHAFDLDATGASLRAIASELLDPGARTMPDDMWRDSALRTMARTLRDEGSALVHGGYLSLLDGL</sequence>